<dbReference type="Proteomes" id="UP000688137">
    <property type="component" value="Unassembled WGS sequence"/>
</dbReference>
<keyword evidence="1" id="KW-0175">Coiled coil</keyword>
<keyword evidence="3" id="KW-1185">Reference proteome</keyword>
<comment type="caution">
    <text evidence="2">The sequence shown here is derived from an EMBL/GenBank/DDBJ whole genome shotgun (WGS) entry which is preliminary data.</text>
</comment>
<feature type="coiled-coil region" evidence="1">
    <location>
        <begin position="86"/>
        <end position="127"/>
    </location>
</feature>
<protein>
    <submittedName>
        <fullName evidence="2">Uncharacterized protein</fullName>
    </submittedName>
</protein>
<evidence type="ECO:0000313" key="2">
    <source>
        <dbReference type="EMBL" id="CAD8044166.1"/>
    </source>
</evidence>
<name>A0A8S1JUT0_PARPR</name>
<reference evidence="2" key="1">
    <citation type="submission" date="2021-01" db="EMBL/GenBank/DDBJ databases">
        <authorList>
            <consortium name="Genoscope - CEA"/>
            <person name="William W."/>
        </authorList>
    </citation>
    <scope>NUCLEOTIDE SEQUENCE</scope>
</reference>
<evidence type="ECO:0000256" key="1">
    <source>
        <dbReference type="SAM" id="Coils"/>
    </source>
</evidence>
<gene>
    <name evidence="2" type="ORF">PPRIM_AZ9-3.1.T0060248</name>
</gene>
<accession>A0A8S1JUT0</accession>
<dbReference type="AlphaFoldDB" id="A0A8S1JUT0"/>
<evidence type="ECO:0000313" key="3">
    <source>
        <dbReference type="Proteomes" id="UP000688137"/>
    </source>
</evidence>
<dbReference type="EMBL" id="CAJJDM010000003">
    <property type="protein sequence ID" value="CAD8044166.1"/>
    <property type="molecule type" value="Genomic_DNA"/>
</dbReference>
<sequence>MFIQQQPSRQPYLQPKFPIQQQFHSNNYIQQNFAPQIKQQFIAQNQYKPDLMSSIPFAKSINYEVPKQNNQIHNNNQDPKKQSSEMVQLIKESQELKKNINDKDQEIQKSMQNITRLEQLIEYLEKQQQEMPQQCLEAQ</sequence>
<organism evidence="2 3">
    <name type="scientific">Paramecium primaurelia</name>
    <dbReference type="NCBI Taxonomy" id="5886"/>
    <lineage>
        <taxon>Eukaryota</taxon>
        <taxon>Sar</taxon>
        <taxon>Alveolata</taxon>
        <taxon>Ciliophora</taxon>
        <taxon>Intramacronucleata</taxon>
        <taxon>Oligohymenophorea</taxon>
        <taxon>Peniculida</taxon>
        <taxon>Parameciidae</taxon>
        <taxon>Paramecium</taxon>
    </lineage>
</organism>
<proteinExistence type="predicted"/>